<feature type="domain" description="ABC-2 type transporter transmembrane" evidence="6">
    <location>
        <begin position="18"/>
        <end position="122"/>
    </location>
</feature>
<protein>
    <recommendedName>
        <fullName evidence="6">ABC-2 type transporter transmembrane domain-containing protein</fullName>
    </recommendedName>
</protein>
<evidence type="ECO:0000313" key="7">
    <source>
        <dbReference type="Ensembl" id="ENSSMRP00000017680.1"/>
    </source>
</evidence>
<evidence type="ECO:0000256" key="1">
    <source>
        <dbReference type="ARBA" id="ARBA00004141"/>
    </source>
</evidence>
<dbReference type="GO" id="GO:0005319">
    <property type="term" value="F:lipid transporter activity"/>
    <property type="evidence" value="ECO:0007669"/>
    <property type="project" value="TreeGrafter"/>
</dbReference>
<keyword evidence="8" id="KW-1185">Reference proteome</keyword>
<keyword evidence="2 5" id="KW-0812">Transmembrane</keyword>
<feature type="transmembrane region" description="Helical" evidence="5">
    <location>
        <begin position="24"/>
        <end position="42"/>
    </location>
</feature>
<reference evidence="7" key="1">
    <citation type="submission" date="2025-08" db="UniProtKB">
        <authorList>
            <consortium name="Ensembl"/>
        </authorList>
    </citation>
    <scope>IDENTIFICATION</scope>
</reference>
<dbReference type="InterPro" id="IPR013525">
    <property type="entry name" value="ABC2_TM"/>
</dbReference>
<keyword evidence="3 5" id="KW-1133">Transmembrane helix</keyword>
<evidence type="ECO:0000256" key="4">
    <source>
        <dbReference type="ARBA" id="ARBA00023136"/>
    </source>
</evidence>
<accession>A0A8D0CCJ8</accession>
<reference evidence="7" key="2">
    <citation type="submission" date="2025-09" db="UniProtKB">
        <authorList>
            <consortium name="Ensembl"/>
        </authorList>
    </citation>
    <scope>IDENTIFICATION</scope>
</reference>
<feature type="transmembrane region" description="Helical" evidence="5">
    <location>
        <begin position="100"/>
        <end position="122"/>
    </location>
</feature>
<evidence type="ECO:0000313" key="8">
    <source>
        <dbReference type="Proteomes" id="UP000694421"/>
    </source>
</evidence>
<dbReference type="GO" id="GO:0140359">
    <property type="term" value="F:ABC-type transporter activity"/>
    <property type="evidence" value="ECO:0007669"/>
    <property type="project" value="InterPro"/>
</dbReference>
<dbReference type="GO" id="GO:0016020">
    <property type="term" value="C:membrane"/>
    <property type="evidence" value="ECO:0007669"/>
    <property type="project" value="UniProtKB-SubCell"/>
</dbReference>
<dbReference type="AlphaFoldDB" id="A0A8D0CCJ8"/>
<dbReference type="PANTHER" id="PTHR19229:SF274">
    <property type="entry name" value="ABC-TYPE ORGANIC ANION TRANSPORTER ABCA8"/>
    <property type="match status" value="1"/>
</dbReference>
<evidence type="ECO:0000256" key="3">
    <source>
        <dbReference type="ARBA" id="ARBA00022989"/>
    </source>
</evidence>
<feature type="transmembrane region" description="Helical" evidence="5">
    <location>
        <begin position="63"/>
        <end position="88"/>
    </location>
</feature>
<proteinExistence type="predicted"/>
<dbReference type="Pfam" id="PF12698">
    <property type="entry name" value="ABC2_membrane_3"/>
    <property type="match status" value="1"/>
</dbReference>
<keyword evidence="4 5" id="KW-0472">Membrane</keyword>
<dbReference type="Ensembl" id="ENSSMRT00000020709.1">
    <property type="protein sequence ID" value="ENSSMRP00000017680.1"/>
    <property type="gene ID" value="ENSSMRG00000013791.1"/>
</dbReference>
<evidence type="ECO:0000256" key="2">
    <source>
        <dbReference type="ARBA" id="ARBA00022692"/>
    </source>
</evidence>
<evidence type="ECO:0000256" key="5">
    <source>
        <dbReference type="SAM" id="Phobius"/>
    </source>
</evidence>
<sequence>MKSISGIRMRSPSITVEDYLESSLYFLSLPMCFSPFLYFLSQNISREKRKLKEVMKTMGLHDVAFWLSWGLLYGGLLLIMSCVMALILQTTCPKSCFSALFLLFCLYGTSSVSSLVFVLGFLKLNFNELYSLLKLMKG</sequence>
<dbReference type="Proteomes" id="UP000694421">
    <property type="component" value="Unplaced"/>
</dbReference>
<comment type="subcellular location">
    <subcellularLocation>
        <location evidence="1">Membrane</location>
        <topology evidence="1">Multi-pass membrane protein</topology>
    </subcellularLocation>
</comment>
<dbReference type="GeneTree" id="ENSGT00940000162673"/>
<name>A0A8D0CCJ8_SALMN</name>
<dbReference type="InterPro" id="IPR026082">
    <property type="entry name" value="ABCA"/>
</dbReference>
<organism evidence="7 8">
    <name type="scientific">Salvator merianae</name>
    <name type="common">Argentine black and white tegu</name>
    <name type="synonym">Tupinambis merianae</name>
    <dbReference type="NCBI Taxonomy" id="96440"/>
    <lineage>
        <taxon>Eukaryota</taxon>
        <taxon>Metazoa</taxon>
        <taxon>Chordata</taxon>
        <taxon>Craniata</taxon>
        <taxon>Vertebrata</taxon>
        <taxon>Euteleostomi</taxon>
        <taxon>Lepidosauria</taxon>
        <taxon>Squamata</taxon>
        <taxon>Bifurcata</taxon>
        <taxon>Unidentata</taxon>
        <taxon>Episquamata</taxon>
        <taxon>Laterata</taxon>
        <taxon>Teiioidea</taxon>
        <taxon>Teiidae</taxon>
        <taxon>Salvator</taxon>
    </lineage>
</organism>
<evidence type="ECO:0000259" key="6">
    <source>
        <dbReference type="Pfam" id="PF12698"/>
    </source>
</evidence>
<dbReference type="PANTHER" id="PTHR19229">
    <property type="entry name" value="ATP-BINDING CASSETTE TRANSPORTER SUBFAMILY A ABCA"/>
    <property type="match status" value="1"/>
</dbReference>